<dbReference type="AlphaFoldDB" id="A0A5P8WDW0"/>
<dbReference type="KEGG" id="nsh:GXM_08328"/>
<organism evidence="1 2">
    <name type="scientific">Nostoc sphaeroides CCNUC1</name>
    <dbReference type="NCBI Taxonomy" id="2653204"/>
    <lineage>
        <taxon>Bacteria</taxon>
        <taxon>Bacillati</taxon>
        <taxon>Cyanobacteriota</taxon>
        <taxon>Cyanophyceae</taxon>
        <taxon>Nostocales</taxon>
        <taxon>Nostocaceae</taxon>
        <taxon>Nostoc</taxon>
    </lineage>
</organism>
<proteinExistence type="predicted"/>
<keyword evidence="2" id="KW-1185">Reference proteome</keyword>
<gene>
    <name evidence="1" type="ORF">GXM_08328</name>
</gene>
<dbReference type="Proteomes" id="UP000326678">
    <property type="component" value="Chromosome Gxm2"/>
</dbReference>
<reference evidence="1 2" key="1">
    <citation type="submission" date="2019-10" db="EMBL/GenBank/DDBJ databases">
        <title>Genomic and transcriptomic insights into the perfect genentic adaptation of a filamentous nitrogen-fixing cyanobacterium to rice fields.</title>
        <authorList>
            <person name="Chen Z."/>
        </authorList>
    </citation>
    <scope>NUCLEOTIDE SEQUENCE [LARGE SCALE GENOMIC DNA]</scope>
    <source>
        <strain evidence="1">CCNUC1</strain>
    </source>
</reference>
<evidence type="ECO:0000313" key="2">
    <source>
        <dbReference type="Proteomes" id="UP000326678"/>
    </source>
</evidence>
<dbReference type="EMBL" id="CP045227">
    <property type="protein sequence ID" value="QFS50834.1"/>
    <property type="molecule type" value="Genomic_DNA"/>
</dbReference>
<evidence type="ECO:0000313" key="1">
    <source>
        <dbReference type="EMBL" id="QFS50834.1"/>
    </source>
</evidence>
<protein>
    <submittedName>
        <fullName evidence="1">Uncharacterized protein</fullName>
    </submittedName>
</protein>
<accession>A0A5P8WDW0</accession>
<name>A0A5P8WDW0_9NOSO</name>
<sequence length="49" mass="5574">MWIRIPLPFPPYATSSPPPFPGGKRAVYSPKIHQEQEKYYSGKESDHTG</sequence>